<dbReference type="GO" id="GO:0006605">
    <property type="term" value="P:protein targeting"/>
    <property type="evidence" value="ECO:0007669"/>
    <property type="project" value="UniProtKB-UniRule"/>
</dbReference>
<dbReference type="Pfam" id="PF02355">
    <property type="entry name" value="SecD_SecF_C"/>
    <property type="match status" value="1"/>
</dbReference>
<feature type="domain" description="SecDF P1 head subdomain" evidence="12">
    <location>
        <begin position="190"/>
        <end position="288"/>
    </location>
</feature>
<feature type="transmembrane region" description="Helical" evidence="9">
    <location>
        <begin position="312"/>
        <end position="330"/>
    </location>
</feature>
<comment type="caution">
    <text evidence="13">The sequence shown here is derived from an EMBL/GenBank/DDBJ whole genome shotgun (WGS) entry which is preliminary data.</text>
</comment>
<comment type="subunit">
    <text evidence="9">Forms a complex with SecF. Part of the essential Sec protein translocation apparatus which comprises SecA, SecYEG and auxiliary proteins SecDF. Other proteins may also be involved.</text>
</comment>
<dbReference type="InterPro" id="IPR048634">
    <property type="entry name" value="SecD_SecF_C"/>
</dbReference>
<keyword evidence="6 9" id="KW-1133">Transmembrane helix</keyword>
<dbReference type="PRINTS" id="PR00702">
    <property type="entry name" value="ACRIFLAVINRP"/>
</dbReference>
<evidence type="ECO:0000259" key="11">
    <source>
        <dbReference type="Pfam" id="PF21760"/>
    </source>
</evidence>
<dbReference type="InterPro" id="IPR055344">
    <property type="entry name" value="SecD_SecF_C_bact"/>
</dbReference>
<feature type="transmembrane region" description="Helical" evidence="9">
    <location>
        <begin position="441"/>
        <end position="462"/>
    </location>
</feature>
<dbReference type="GO" id="GO:0005886">
    <property type="term" value="C:plasma membrane"/>
    <property type="evidence" value="ECO:0007669"/>
    <property type="project" value="UniProtKB-SubCell"/>
</dbReference>
<dbReference type="Proteomes" id="UP000228906">
    <property type="component" value="Unassembled WGS sequence"/>
</dbReference>
<comment type="caution">
    <text evidence="9">Lacks conserved residue(s) required for the propagation of feature annotation.</text>
</comment>
<evidence type="ECO:0000259" key="10">
    <source>
        <dbReference type="Pfam" id="PF02355"/>
    </source>
</evidence>
<dbReference type="InterPro" id="IPR048631">
    <property type="entry name" value="SecD_1st"/>
</dbReference>
<keyword evidence="7 9" id="KW-0811">Translocation</keyword>
<dbReference type="PANTHER" id="PTHR30081">
    <property type="entry name" value="PROTEIN-EXPORT MEMBRANE PROTEIN SEC"/>
    <property type="match status" value="1"/>
</dbReference>
<feature type="transmembrane region" description="Helical" evidence="9">
    <location>
        <begin position="415"/>
        <end position="435"/>
    </location>
</feature>
<dbReference type="InterPro" id="IPR054384">
    <property type="entry name" value="SecDF_P1_head"/>
</dbReference>
<evidence type="ECO:0000256" key="2">
    <source>
        <dbReference type="ARBA" id="ARBA00022448"/>
    </source>
</evidence>
<dbReference type="Gene3D" id="1.20.1640.10">
    <property type="entry name" value="Multidrug efflux transporter AcrB transmembrane domain"/>
    <property type="match status" value="1"/>
</dbReference>
<dbReference type="EMBL" id="PFAV01000032">
    <property type="protein sequence ID" value="PIR91514.1"/>
    <property type="molecule type" value="Genomic_DNA"/>
</dbReference>
<evidence type="ECO:0000256" key="9">
    <source>
        <dbReference type="HAMAP-Rule" id="MF_01463"/>
    </source>
</evidence>
<keyword evidence="4 9" id="KW-0812">Transmembrane</keyword>
<dbReference type="GO" id="GO:0043952">
    <property type="term" value="P:protein transport by the Sec complex"/>
    <property type="evidence" value="ECO:0007669"/>
    <property type="project" value="UniProtKB-UniRule"/>
</dbReference>
<name>A0A2H0UXC1_9BACT</name>
<feature type="transmembrane region" description="Helical" evidence="9">
    <location>
        <begin position="361"/>
        <end position="382"/>
    </location>
</feature>
<dbReference type="InterPro" id="IPR022813">
    <property type="entry name" value="SecD/SecF_arch_bac"/>
</dbReference>
<feature type="transmembrane region" description="Helical" evidence="9">
    <location>
        <begin position="335"/>
        <end position="355"/>
    </location>
</feature>
<proteinExistence type="inferred from homology"/>
<comment type="function">
    <text evidence="9">Part of the Sec protein translocase complex. Interacts with the SecYEG preprotein conducting channel. SecDF uses the proton motive force (PMF) to complete protein translocation after the ATP-dependent function of SecA.</text>
</comment>
<evidence type="ECO:0000256" key="7">
    <source>
        <dbReference type="ARBA" id="ARBA00023010"/>
    </source>
</evidence>
<dbReference type="InterPro" id="IPR005791">
    <property type="entry name" value="SecD"/>
</dbReference>
<sequence length="474" mass="52160">MSKQANKIYLVIVAALTVVSLLLVFPQLVNKLLGYLNWKFIPNLSEAPFKLGLDLKGGCHLVYEADVSQVAAKDQKEAMQGLRDVIERRVNLFGVTEAVVSYQSAGASQRLVVEMPGVKDVNQAIEMIGKTPYLEFKQERPEAERDALLVKQQAFQDEMKAGQGQPEAVVNAILQKYSQELDLNDPYYPYFVASNLTGRYVKKATLGFDQTAMTPEVLIDFNDEGATLFKDLTEKNVGKKIAIYIDNSLISSPVVREAIGGGSAQITGTFTNAEAKDLVRNLNAGALPMPIKLISQTTVGPTLGADSLRQSLMAAWFGLLGICLFMLVFYRFSGLIACVSLIIYGGVLLCLFKFVPVTLTLAGIGGAVLSVGMAVDANVLIFERIKEERKKNESFQKALELGFSRAWPSIRDSNLTTLLIAVIMFGFGSSFVKGFALTLSLGILISMFSAMFITKVLMNAFADTRWEKFKRFWL</sequence>
<dbReference type="Pfam" id="PF21760">
    <property type="entry name" value="SecD_1st"/>
    <property type="match status" value="1"/>
</dbReference>
<evidence type="ECO:0000256" key="4">
    <source>
        <dbReference type="ARBA" id="ARBA00022692"/>
    </source>
</evidence>
<organism evidence="13 14">
    <name type="scientific">bacterium (Candidatus Gribaldobacteria) CG10_big_fil_rev_8_21_14_0_10_41_12</name>
    <dbReference type="NCBI Taxonomy" id="2014277"/>
    <lineage>
        <taxon>Bacteria</taxon>
        <taxon>Candidatus Gribaldobacteria</taxon>
    </lineage>
</organism>
<protein>
    <recommendedName>
        <fullName evidence="9">Protein translocase subunit SecD</fullName>
    </recommendedName>
</protein>
<dbReference type="GO" id="GO:0065002">
    <property type="term" value="P:intracellular protein transmembrane transport"/>
    <property type="evidence" value="ECO:0007669"/>
    <property type="project" value="UniProtKB-UniRule"/>
</dbReference>
<dbReference type="AlphaFoldDB" id="A0A2H0UXC1"/>
<dbReference type="HAMAP" id="MF_01463_B">
    <property type="entry name" value="SecD_B"/>
    <property type="match status" value="1"/>
</dbReference>
<evidence type="ECO:0000256" key="8">
    <source>
        <dbReference type="ARBA" id="ARBA00023136"/>
    </source>
</evidence>
<comment type="similarity">
    <text evidence="9">Belongs to the SecD/SecF family. SecD subfamily.</text>
</comment>
<dbReference type="GO" id="GO:0015450">
    <property type="term" value="F:protein-transporting ATPase activity"/>
    <property type="evidence" value="ECO:0007669"/>
    <property type="project" value="InterPro"/>
</dbReference>
<dbReference type="NCBIfam" id="TIGR01129">
    <property type="entry name" value="secD"/>
    <property type="match status" value="1"/>
</dbReference>
<accession>A0A2H0UXC1</accession>
<dbReference type="Gene3D" id="3.30.1360.200">
    <property type="match status" value="1"/>
</dbReference>
<evidence type="ECO:0000256" key="1">
    <source>
        <dbReference type="ARBA" id="ARBA00004651"/>
    </source>
</evidence>
<comment type="subcellular location">
    <subcellularLocation>
        <location evidence="1 9">Cell membrane</location>
        <topology evidence="1 9">Multi-pass membrane protein</topology>
    </subcellularLocation>
</comment>
<gene>
    <name evidence="9 13" type="primary">secD</name>
    <name evidence="13" type="ORF">COU03_01910</name>
</gene>
<dbReference type="InterPro" id="IPR001036">
    <property type="entry name" value="Acrflvin-R"/>
</dbReference>
<dbReference type="FunFam" id="1.20.1640.10:FF:000004">
    <property type="entry name" value="Protein translocase subunit SecD"/>
    <property type="match status" value="1"/>
</dbReference>
<feature type="domain" description="Protein export membrane protein SecD/SecF C-terminal" evidence="10">
    <location>
        <begin position="291"/>
        <end position="460"/>
    </location>
</feature>
<keyword evidence="5 9" id="KW-0653">Protein transport</keyword>
<keyword evidence="8 9" id="KW-0472">Membrane</keyword>
<dbReference type="NCBIfam" id="TIGR00916">
    <property type="entry name" value="2A0604s01"/>
    <property type="match status" value="1"/>
</dbReference>
<evidence type="ECO:0000313" key="14">
    <source>
        <dbReference type="Proteomes" id="UP000228906"/>
    </source>
</evidence>
<evidence type="ECO:0000256" key="3">
    <source>
        <dbReference type="ARBA" id="ARBA00022475"/>
    </source>
</evidence>
<keyword evidence="3 9" id="KW-1003">Cell membrane</keyword>
<dbReference type="SUPFAM" id="SSF82866">
    <property type="entry name" value="Multidrug efflux transporter AcrB transmembrane domain"/>
    <property type="match status" value="1"/>
</dbReference>
<evidence type="ECO:0000259" key="12">
    <source>
        <dbReference type="Pfam" id="PF22599"/>
    </source>
</evidence>
<dbReference type="Pfam" id="PF22599">
    <property type="entry name" value="SecDF_P1_head"/>
    <property type="match status" value="1"/>
</dbReference>
<dbReference type="PANTHER" id="PTHR30081:SF1">
    <property type="entry name" value="PROTEIN TRANSLOCASE SUBUNIT SECD"/>
    <property type="match status" value="1"/>
</dbReference>
<dbReference type="Gene3D" id="3.30.70.3400">
    <property type="match status" value="1"/>
</dbReference>
<feature type="domain" description="Protein translocase subunit SecDF P1" evidence="11">
    <location>
        <begin position="80"/>
        <end position="139"/>
    </location>
</feature>
<keyword evidence="2 9" id="KW-0813">Transport</keyword>
<reference evidence="14" key="1">
    <citation type="submission" date="2017-09" db="EMBL/GenBank/DDBJ databases">
        <title>Depth-based differentiation of microbial function through sediment-hosted aquifers and enrichment of novel symbionts in the deep terrestrial subsurface.</title>
        <authorList>
            <person name="Probst A.J."/>
            <person name="Ladd B."/>
            <person name="Jarett J.K."/>
            <person name="Geller-Mcgrath D.E."/>
            <person name="Sieber C.M.K."/>
            <person name="Emerson J.B."/>
            <person name="Anantharaman K."/>
            <person name="Thomas B.C."/>
            <person name="Malmstrom R."/>
            <person name="Stieglmeier M."/>
            <person name="Klingl A."/>
            <person name="Woyke T."/>
            <person name="Ryan C.M."/>
            <person name="Banfield J.F."/>
        </authorList>
    </citation>
    <scope>NUCLEOTIDE SEQUENCE [LARGE SCALE GENOMIC DNA]</scope>
</reference>
<evidence type="ECO:0000256" key="6">
    <source>
        <dbReference type="ARBA" id="ARBA00022989"/>
    </source>
</evidence>
<evidence type="ECO:0000256" key="5">
    <source>
        <dbReference type="ARBA" id="ARBA00022927"/>
    </source>
</evidence>
<evidence type="ECO:0000313" key="13">
    <source>
        <dbReference type="EMBL" id="PIR91514.1"/>
    </source>
</evidence>